<dbReference type="GO" id="GO:0009378">
    <property type="term" value="F:four-way junction helicase activity"/>
    <property type="evidence" value="ECO:0007669"/>
    <property type="project" value="TreeGrafter"/>
</dbReference>
<accession>A6WGB3</accession>
<comment type="similarity">
    <text evidence="1">Belongs to the helicase family. RecQ subfamily.</text>
</comment>
<keyword evidence="5" id="KW-0413">Isomerase</keyword>
<dbReference type="PANTHER" id="PTHR13710">
    <property type="entry name" value="DNA HELICASE RECQ FAMILY MEMBER"/>
    <property type="match status" value="1"/>
</dbReference>
<evidence type="ECO:0000256" key="3">
    <source>
        <dbReference type="ARBA" id="ARBA00022840"/>
    </source>
</evidence>
<dbReference type="InterPro" id="IPR014001">
    <property type="entry name" value="Helicase_ATP-bd"/>
</dbReference>
<evidence type="ECO:0000256" key="4">
    <source>
        <dbReference type="ARBA" id="ARBA00023125"/>
    </source>
</evidence>
<evidence type="ECO:0000256" key="2">
    <source>
        <dbReference type="ARBA" id="ARBA00022741"/>
    </source>
</evidence>
<dbReference type="GO" id="GO:0003677">
    <property type="term" value="F:DNA binding"/>
    <property type="evidence" value="ECO:0007669"/>
    <property type="project" value="UniProtKB-KW"/>
</dbReference>
<dbReference type="InterPro" id="IPR001650">
    <property type="entry name" value="Helicase_C-like"/>
</dbReference>
<dbReference type="SMART" id="SM00487">
    <property type="entry name" value="DEXDc"/>
    <property type="match status" value="1"/>
</dbReference>
<dbReference type="KEGG" id="kra:Krad_4391"/>
<dbReference type="NCBIfam" id="NF041063">
    <property type="entry name" value="DpdF"/>
    <property type="match status" value="1"/>
</dbReference>
<dbReference type="PROSITE" id="PS51192">
    <property type="entry name" value="HELICASE_ATP_BIND_1"/>
    <property type="match status" value="1"/>
</dbReference>
<keyword evidence="3" id="KW-0067">ATP-binding</keyword>
<evidence type="ECO:0000313" key="10">
    <source>
        <dbReference type="EMBL" id="ABS05852.1"/>
    </source>
</evidence>
<dbReference type="SMART" id="SM00490">
    <property type="entry name" value="HELICc"/>
    <property type="match status" value="1"/>
</dbReference>
<gene>
    <name evidence="10" type="ordered locus">Krad_4391</name>
</gene>
<name>A6WGB3_KINRD</name>
<dbReference type="InterPro" id="IPR011545">
    <property type="entry name" value="DEAD/DEAH_box_helicase_dom"/>
</dbReference>
<dbReference type="Pfam" id="PF00271">
    <property type="entry name" value="Helicase_C"/>
    <property type="match status" value="1"/>
</dbReference>
<protein>
    <recommendedName>
        <fullName evidence="7">DNA 3'-5' helicase</fullName>
        <ecNumber evidence="7">5.6.2.4</ecNumber>
    </recommendedName>
</protein>
<dbReference type="OrthoDB" id="9760034at2"/>
<dbReference type="AlphaFoldDB" id="A6WGB3"/>
<keyword evidence="10" id="KW-0378">Hydrolase</keyword>
<organism evidence="10 11">
    <name type="scientific">Kineococcus radiotolerans (strain ATCC BAA-149 / DSM 14245 / SRS30216)</name>
    <dbReference type="NCBI Taxonomy" id="266940"/>
    <lineage>
        <taxon>Bacteria</taxon>
        <taxon>Bacillati</taxon>
        <taxon>Actinomycetota</taxon>
        <taxon>Actinomycetes</taxon>
        <taxon>Kineosporiales</taxon>
        <taxon>Kineosporiaceae</taxon>
        <taxon>Kineococcus</taxon>
    </lineage>
</organism>
<evidence type="ECO:0000256" key="5">
    <source>
        <dbReference type="ARBA" id="ARBA00023235"/>
    </source>
</evidence>
<dbReference type="GO" id="GO:0043138">
    <property type="term" value="F:3'-5' DNA helicase activity"/>
    <property type="evidence" value="ECO:0007669"/>
    <property type="project" value="UniProtKB-EC"/>
</dbReference>
<dbReference type="STRING" id="266940.Krad_4391"/>
<dbReference type="PANTHER" id="PTHR13710:SF105">
    <property type="entry name" value="ATP-DEPENDENT DNA HELICASE Q1"/>
    <property type="match status" value="1"/>
</dbReference>
<keyword evidence="2" id="KW-0547">Nucleotide-binding</keyword>
<dbReference type="PROSITE" id="PS51194">
    <property type="entry name" value="HELICASE_CTER"/>
    <property type="match status" value="1"/>
</dbReference>
<evidence type="ECO:0000259" key="9">
    <source>
        <dbReference type="PROSITE" id="PS51194"/>
    </source>
</evidence>
<dbReference type="eggNOG" id="COG0514">
    <property type="taxonomic scope" value="Bacteria"/>
</dbReference>
<feature type="domain" description="Helicase ATP-binding" evidence="8">
    <location>
        <begin position="166"/>
        <end position="356"/>
    </location>
</feature>
<keyword evidence="11" id="KW-1185">Reference proteome</keyword>
<keyword evidence="4" id="KW-0238">DNA-binding</keyword>
<dbReference type="InterPro" id="IPR027417">
    <property type="entry name" value="P-loop_NTPase"/>
</dbReference>
<dbReference type="GO" id="GO:0000724">
    <property type="term" value="P:double-strand break repair via homologous recombination"/>
    <property type="evidence" value="ECO:0007669"/>
    <property type="project" value="TreeGrafter"/>
</dbReference>
<dbReference type="SUPFAM" id="SSF52540">
    <property type="entry name" value="P-loop containing nucleoside triphosphate hydrolases"/>
    <property type="match status" value="1"/>
</dbReference>
<dbReference type="Proteomes" id="UP000001116">
    <property type="component" value="Chromosome"/>
</dbReference>
<dbReference type="GO" id="GO:0005524">
    <property type="term" value="F:ATP binding"/>
    <property type="evidence" value="ECO:0007669"/>
    <property type="project" value="UniProtKB-KW"/>
</dbReference>
<comment type="catalytic activity">
    <reaction evidence="6">
        <text>Couples ATP hydrolysis with the unwinding of duplex DNA by translocating in the 3'-5' direction.</text>
        <dbReference type="EC" id="5.6.2.4"/>
    </reaction>
</comment>
<dbReference type="HOGENOM" id="CLU_016196_0_0_11"/>
<evidence type="ECO:0000259" key="8">
    <source>
        <dbReference type="PROSITE" id="PS51192"/>
    </source>
</evidence>
<sequence length="842" mass="92909">MHNHHDGAWACTEAALAGNGLADCRPTLPRPHRRLHDALEAANASPADLAVLLRHVLGWEDSRGGSGFGLRLTPRDALPDQDTLSNAGIDVTPLTEGRWLLQRRAWSVPGDPTSTLRGDPLREVYLEHDSSQRRTDSDVPADTFWVQTVGHSTYRTSGQGQAARSVVTAPPGSTVLLNLPTGTGKTSLALAPALLRSWHVGVSIVIVPTVVLALDQERRVQDTIAELSHRPSPSGRYAYLGEMTDSDKQAIREAIRTGEQRILYTSPEAFSAGLAPALFDAAESGHLRYLVIDEAHMVHQWGADFRPDFQALVGMQRALVARSQPDVRPVTVLMTGTLSSAAAQTLQQLFGDAQPVQLLSSANLRGEPEYFLTRWNDPESRLAALREVLWHTPRPAVVYVSTPEQVDEVRKALRTWGLTRHAGVSGRSSAIERQEVVRDWRGENSPATIDVVVATSAFGLGVDMPDVRTVIHACEPESLDRFYQEVGRGGRDGAPSMSIYLPAAQDAFLAESLSDPTILLATTAQGRWEALLAASTTAEEGRLRLDLDARPVNVVESGPKNRAWNLRLLTLLVRTGALSLLAEETYTERQEGNTEVVPHRYLRVNFHRELDWTAFEAERTRTLAASRHGLRHLRRLASGDRCSGEELHEYYTFEEAWGYSHVPTACRGCPTCRRERRAVPSAAAPTPPVIAWQNQSGPSPQVRLLMPTGRLAVVVDTQRGADYRRRAVQIVERLIELGFIHIIDLGDVGSVSTWQRLQRHANPAPVMQSYDEPNPWHPFVPTVILLGFTHQEGPDFDTWAAHFPYTVIITPSHNTAPGRPGTPWQDLNGPCISEMRLTKDMT</sequence>
<dbReference type="EMBL" id="CP000750">
    <property type="protein sequence ID" value="ABS05852.1"/>
    <property type="molecule type" value="Genomic_DNA"/>
</dbReference>
<evidence type="ECO:0000256" key="7">
    <source>
        <dbReference type="ARBA" id="ARBA00034808"/>
    </source>
</evidence>
<dbReference type="Gene3D" id="3.40.50.300">
    <property type="entry name" value="P-loop containing nucleotide triphosphate hydrolases"/>
    <property type="match status" value="2"/>
</dbReference>
<evidence type="ECO:0000313" key="11">
    <source>
        <dbReference type="Proteomes" id="UP000001116"/>
    </source>
</evidence>
<dbReference type="GO" id="GO:0005737">
    <property type="term" value="C:cytoplasm"/>
    <property type="evidence" value="ECO:0007669"/>
    <property type="project" value="TreeGrafter"/>
</dbReference>
<keyword evidence="10" id="KW-0347">Helicase</keyword>
<reference evidence="11" key="1">
    <citation type="journal article" date="2008" name="PLoS ONE">
        <title>Survival in nuclear waste, extreme resistance, and potential applications gleaned from the genome sequence of Kineococcus radiotolerans SRS30216.</title>
        <authorList>
            <person name="Bagwell C.E."/>
            <person name="Bhat S."/>
            <person name="Hawkins G.M."/>
            <person name="Smith B.W."/>
            <person name="Biswas T."/>
            <person name="Hoover T.R."/>
            <person name="Saunders E."/>
            <person name="Han C.S."/>
            <person name="Tsodikov O.V."/>
            <person name="Shimkets L.J."/>
        </authorList>
    </citation>
    <scope>NUCLEOTIDE SEQUENCE [LARGE SCALE GENOMIC DNA]</scope>
    <source>
        <strain evidence="11">ATCC BAA-149 / DSM 14245 / SRS30216</strain>
    </source>
</reference>
<evidence type="ECO:0000256" key="6">
    <source>
        <dbReference type="ARBA" id="ARBA00034617"/>
    </source>
</evidence>
<evidence type="ECO:0000256" key="1">
    <source>
        <dbReference type="ARBA" id="ARBA00005446"/>
    </source>
</evidence>
<proteinExistence type="inferred from homology"/>
<feature type="domain" description="Helicase C-terminal" evidence="9">
    <location>
        <begin position="377"/>
        <end position="535"/>
    </location>
</feature>
<dbReference type="EC" id="5.6.2.4" evidence="7"/>
<dbReference type="Pfam" id="PF00270">
    <property type="entry name" value="DEAD"/>
    <property type="match status" value="1"/>
</dbReference>
<dbReference type="GO" id="GO:0005694">
    <property type="term" value="C:chromosome"/>
    <property type="evidence" value="ECO:0007669"/>
    <property type="project" value="TreeGrafter"/>
</dbReference>